<evidence type="ECO:0008006" key="4">
    <source>
        <dbReference type="Google" id="ProtNLM"/>
    </source>
</evidence>
<feature type="region of interest" description="Disordered" evidence="1">
    <location>
        <begin position="32"/>
        <end position="84"/>
    </location>
</feature>
<feature type="compositionally biased region" description="Low complexity" evidence="1">
    <location>
        <begin position="314"/>
        <end position="327"/>
    </location>
</feature>
<organism evidence="2 3">
    <name type="scientific">Geranomyces variabilis</name>
    <dbReference type="NCBI Taxonomy" id="109894"/>
    <lineage>
        <taxon>Eukaryota</taxon>
        <taxon>Fungi</taxon>
        <taxon>Fungi incertae sedis</taxon>
        <taxon>Chytridiomycota</taxon>
        <taxon>Chytridiomycota incertae sedis</taxon>
        <taxon>Chytridiomycetes</taxon>
        <taxon>Spizellomycetales</taxon>
        <taxon>Powellomycetaceae</taxon>
        <taxon>Geranomyces</taxon>
    </lineage>
</organism>
<accession>A0AAD5TFP3</accession>
<gene>
    <name evidence="2" type="ORF">HDU87_006446</name>
</gene>
<evidence type="ECO:0000313" key="2">
    <source>
        <dbReference type="EMBL" id="KAJ3175050.1"/>
    </source>
</evidence>
<feature type="compositionally biased region" description="Basic and acidic residues" evidence="1">
    <location>
        <begin position="46"/>
        <end position="63"/>
    </location>
</feature>
<sequence>MSPGILASSSETSSAPAQAVVAIMATVPAVATAAAAAEPPPASHDSGSHSHTDNDHSALKDSRPSSPMPACPCTPSSLTPERAKTRVPNLPSELIYQILAQQSVTAADHLSFLAASRLFHSIALASLSHRVVEGSLGKLPELRVRGQFTPLYQSPAASKLRTPCRSGDNNTLSFICMPEQGRGANAPPVLRRDESAARWSLVQHGGGGSNSDASRNQYDNRQLSAAHLRTVPSHAAVQFIISRNPPLALPPAKFTGGESWQSIANNRSATRTVAKIDVPAISAGKSRAISRCGLVEIEFTVTPVAPSSPPPEAPQGSSSGSTSSTSGPAEGYSASDYPLRDYAALMLASNGGTASSSHVRPANAHNPMMNIEVNGIWAASGPIFANTAHAHQPATTPHSDATLRSETPLPVTTTTTTTRFAVAAASAGPTTTTASSTTTTHLDGPAAPFAKSTAMTRAALPTSVKKSAPPHPPRISKGGYTPTTSHSVGWWVKGDHHVSRSAPHA</sequence>
<feature type="compositionally biased region" description="Low complexity" evidence="1">
    <location>
        <begin position="425"/>
        <end position="440"/>
    </location>
</feature>
<name>A0AAD5TFP3_9FUNG</name>
<dbReference type="EMBL" id="JADGJQ010000056">
    <property type="protein sequence ID" value="KAJ3175050.1"/>
    <property type="molecule type" value="Genomic_DNA"/>
</dbReference>
<reference evidence="2" key="1">
    <citation type="submission" date="2020-05" db="EMBL/GenBank/DDBJ databases">
        <title>Phylogenomic resolution of chytrid fungi.</title>
        <authorList>
            <person name="Stajich J.E."/>
            <person name="Amses K."/>
            <person name="Simmons R."/>
            <person name="Seto K."/>
            <person name="Myers J."/>
            <person name="Bonds A."/>
            <person name="Quandt C.A."/>
            <person name="Barry K."/>
            <person name="Liu P."/>
            <person name="Grigoriev I."/>
            <person name="Longcore J.E."/>
            <person name="James T.Y."/>
        </authorList>
    </citation>
    <scope>NUCLEOTIDE SEQUENCE</scope>
    <source>
        <strain evidence="2">JEL0379</strain>
    </source>
</reference>
<feature type="region of interest" description="Disordered" evidence="1">
    <location>
        <begin position="460"/>
        <end position="489"/>
    </location>
</feature>
<proteinExistence type="predicted"/>
<dbReference type="AlphaFoldDB" id="A0AAD5TFP3"/>
<evidence type="ECO:0000256" key="1">
    <source>
        <dbReference type="SAM" id="MobiDB-lite"/>
    </source>
</evidence>
<comment type="caution">
    <text evidence="2">The sequence shown here is derived from an EMBL/GenBank/DDBJ whole genome shotgun (WGS) entry which is preliminary data.</text>
</comment>
<evidence type="ECO:0000313" key="3">
    <source>
        <dbReference type="Proteomes" id="UP001212152"/>
    </source>
</evidence>
<keyword evidence="3" id="KW-1185">Reference proteome</keyword>
<protein>
    <recommendedName>
        <fullName evidence="4">F-box domain-containing protein</fullName>
    </recommendedName>
</protein>
<feature type="region of interest" description="Disordered" evidence="1">
    <location>
        <begin position="425"/>
        <end position="447"/>
    </location>
</feature>
<dbReference type="Proteomes" id="UP001212152">
    <property type="component" value="Unassembled WGS sequence"/>
</dbReference>
<feature type="region of interest" description="Disordered" evidence="1">
    <location>
        <begin position="303"/>
        <end position="333"/>
    </location>
</feature>